<dbReference type="Proteomes" id="UP000001918">
    <property type="component" value="Chromosome"/>
</dbReference>
<dbReference type="KEGG" id="tcu:Tcur_4698"/>
<dbReference type="EMBL" id="CP001738">
    <property type="protein sequence ID" value="ACZ00220.1"/>
    <property type="molecule type" value="Genomic_DNA"/>
</dbReference>
<gene>
    <name evidence="2" type="ordered locus">Tcur_4698</name>
</gene>
<evidence type="ECO:0000313" key="3">
    <source>
        <dbReference type="Proteomes" id="UP000001918"/>
    </source>
</evidence>
<sequence>MTAHTEPAQTAAAPPVQDRITAPLPEPDSDRRGGSPGTGASPSSLGHEQAAIPVHALAEAESSPNSSSYGAFRSGLSAFIARTPPTTLPALQAATEFAAPSVLPSSTQGR</sequence>
<accession>D1A6C1</accession>
<evidence type="ECO:0000256" key="1">
    <source>
        <dbReference type="SAM" id="MobiDB-lite"/>
    </source>
</evidence>
<evidence type="ECO:0000313" key="2">
    <source>
        <dbReference type="EMBL" id="ACZ00220.1"/>
    </source>
</evidence>
<organism evidence="2 3">
    <name type="scientific">Thermomonospora curvata (strain ATCC 19995 / DSM 43183 / JCM 3096 / KCTC 9072 / NBRC 15933 / NCIMB 10081 / Henssen B9)</name>
    <dbReference type="NCBI Taxonomy" id="471852"/>
    <lineage>
        <taxon>Bacteria</taxon>
        <taxon>Bacillati</taxon>
        <taxon>Actinomycetota</taxon>
        <taxon>Actinomycetes</taxon>
        <taxon>Streptosporangiales</taxon>
        <taxon>Thermomonosporaceae</taxon>
        <taxon>Thermomonospora</taxon>
    </lineage>
</organism>
<keyword evidence="3" id="KW-1185">Reference proteome</keyword>
<feature type="region of interest" description="Disordered" evidence="1">
    <location>
        <begin position="1"/>
        <end position="71"/>
    </location>
</feature>
<dbReference type="HOGENOM" id="CLU_2169875_0_0_11"/>
<name>D1A6C1_THECD</name>
<proteinExistence type="predicted"/>
<protein>
    <submittedName>
        <fullName evidence="2">Uncharacterized protein</fullName>
    </submittedName>
</protein>
<dbReference type="AlphaFoldDB" id="D1A6C1"/>
<reference evidence="2 3" key="1">
    <citation type="journal article" date="2011" name="Stand. Genomic Sci.">
        <title>Complete genome sequence of Thermomonospora curvata type strain (B9).</title>
        <authorList>
            <person name="Chertkov O."/>
            <person name="Sikorski J."/>
            <person name="Nolan M."/>
            <person name="Lapidus A."/>
            <person name="Lucas S."/>
            <person name="Del Rio T.G."/>
            <person name="Tice H."/>
            <person name="Cheng J.F."/>
            <person name="Goodwin L."/>
            <person name="Pitluck S."/>
            <person name="Liolios K."/>
            <person name="Ivanova N."/>
            <person name="Mavromatis K."/>
            <person name="Mikhailova N."/>
            <person name="Ovchinnikova G."/>
            <person name="Pati A."/>
            <person name="Chen A."/>
            <person name="Palaniappan K."/>
            <person name="Djao O.D."/>
            <person name="Land M."/>
            <person name="Hauser L."/>
            <person name="Chang Y.J."/>
            <person name="Jeffries C.D."/>
            <person name="Brettin T."/>
            <person name="Han C."/>
            <person name="Detter J.C."/>
            <person name="Rohde M."/>
            <person name="Goker M."/>
            <person name="Woyke T."/>
            <person name="Bristow J."/>
            <person name="Eisen J.A."/>
            <person name="Markowitz V."/>
            <person name="Hugenholtz P."/>
            <person name="Klenk H.P."/>
            <person name="Kyrpides N.C."/>
        </authorList>
    </citation>
    <scope>NUCLEOTIDE SEQUENCE [LARGE SCALE GENOMIC DNA]</scope>
    <source>
        <strain evidence="3">ATCC 19995 / DSM 43183 / JCM 3096 / KCTC 9072 / NBRC 15933 / NCIMB 10081 / Henssen B9</strain>
    </source>
</reference>